<dbReference type="Gene3D" id="1.10.10.60">
    <property type="entry name" value="Homeodomain-like"/>
    <property type="match status" value="1"/>
</dbReference>
<evidence type="ECO:0000313" key="3">
    <source>
        <dbReference type="EMBL" id="KAF0687882.1"/>
    </source>
</evidence>
<protein>
    <submittedName>
        <fullName evidence="3">Trihelix transcription factor ASIL1-like</fullName>
    </submittedName>
</protein>
<keyword evidence="4" id="KW-1185">Reference proteome</keyword>
<dbReference type="InterPro" id="IPR044822">
    <property type="entry name" value="Myb_DNA-bind_4"/>
</dbReference>
<name>A0A6G0VIE4_APHCR</name>
<feature type="domain" description="Myb/SANT-like DNA-binding" evidence="2">
    <location>
        <begin position="127"/>
        <end position="213"/>
    </location>
</feature>
<feature type="non-terminal residue" evidence="3">
    <location>
        <position position="313"/>
    </location>
</feature>
<accession>A0A6G0VIE4</accession>
<sequence>MEQSAYRLLVITTIDSNIENYFTINRNTIYQILVKYYLRTTMQVTLMDDDDDGSVYIVDMTPEEAKHLKTDMVFTNKMLNKAKYTRFMEEVNAEESSELIVSVSVSQNETLPVEQNINIETDNNVLKWPHEAIRLLIKEYRKRTDDFYSGRISQKKKNWQNIADELLKNKHYVTGPQCTSKFNSLKRSYKSIKDHNRKSENGSKAWAYYNLMDGLIDSKPCISPVATASSTGKRIYSTTEDSSVIATNTNGHEQQKKKLNQMPSVDKVIFAIEENRKMSEENKDKRHKEKLEQKKRGSWSSSQNSSCNGKKDM</sequence>
<evidence type="ECO:0000256" key="1">
    <source>
        <dbReference type="SAM" id="MobiDB-lite"/>
    </source>
</evidence>
<comment type="caution">
    <text evidence="3">The sequence shown here is derived from an EMBL/GenBank/DDBJ whole genome shotgun (WGS) entry which is preliminary data.</text>
</comment>
<proteinExistence type="predicted"/>
<reference evidence="3 4" key="1">
    <citation type="submission" date="2019-08" db="EMBL/GenBank/DDBJ databases">
        <title>Whole genome of Aphis craccivora.</title>
        <authorList>
            <person name="Voronova N.V."/>
            <person name="Shulinski R.S."/>
            <person name="Bandarenka Y.V."/>
            <person name="Zhorov D.G."/>
            <person name="Warner D."/>
        </authorList>
    </citation>
    <scope>NUCLEOTIDE SEQUENCE [LARGE SCALE GENOMIC DNA]</scope>
    <source>
        <strain evidence="3">180601</strain>
        <tissue evidence="3">Whole Body</tissue>
    </source>
</reference>
<dbReference type="PANTHER" id="PTHR47595:SF1">
    <property type="entry name" value="MYB_SANT-LIKE DNA-BINDING DOMAIN-CONTAINING PROTEIN"/>
    <property type="match status" value="1"/>
</dbReference>
<feature type="compositionally biased region" description="Basic and acidic residues" evidence="1">
    <location>
        <begin position="274"/>
        <end position="295"/>
    </location>
</feature>
<dbReference type="Proteomes" id="UP000478052">
    <property type="component" value="Unassembled WGS sequence"/>
</dbReference>
<feature type="region of interest" description="Disordered" evidence="1">
    <location>
        <begin position="274"/>
        <end position="313"/>
    </location>
</feature>
<organism evidence="3 4">
    <name type="scientific">Aphis craccivora</name>
    <name type="common">Cowpea aphid</name>
    <dbReference type="NCBI Taxonomy" id="307492"/>
    <lineage>
        <taxon>Eukaryota</taxon>
        <taxon>Metazoa</taxon>
        <taxon>Ecdysozoa</taxon>
        <taxon>Arthropoda</taxon>
        <taxon>Hexapoda</taxon>
        <taxon>Insecta</taxon>
        <taxon>Pterygota</taxon>
        <taxon>Neoptera</taxon>
        <taxon>Paraneoptera</taxon>
        <taxon>Hemiptera</taxon>
        <taxon>Sternorrhyncha</taxon>
        <taxon>Aphidomorpha</taxon>
        <taxon>Aphidoidea</taxon>
        <taxon>Aphididae</taxon>
        <taxon>Aphidini</taxon>
        <taxon>Aphis</taxon>
        <taxon>Aphis</taxon>
    </lineage>
</organism>
<evidence type="ECO:0000259" key="2">
    <source>
        <dbReference type="Pfam" id="PF13837"/>
    </source>
</evidence>
<dbReference type="OrthoDB" id="6780173at2759"/>
<gene>
    <name evidence="3" type="ORF">FWK35_00035860</name>
</gene>
<dbReference type="PANTHER" id="PTHR47595">
    <property type="entry name" value="HEAT SHOCK 70 KDA PROTEIN 14"/>
    <property type="match status" value="1"/>
</dbReference>
<evidence type="ECO:0000313" key="4">
    <source>
        <dbReference type="Proteomes" id="UP000478052"/>
    </source>
</evidence>
<dbReference type="EMBL" id="VUJU01016703">
    <property type="protein sequence ID" value="KAF0687882.1"/>
    <property type="molecule type" value="Genomic_DNA"/>
</dbReference>
<dbReference type="AlphaFoldDB" id="A0A6G0VIE4"/>
<dbReference type="Pfam" id="PF13837">
    <property type="entry name" value="Myb_DNA-bind_4"/>
    <property type="match status" value="1"/>
</dbReference>